<dbReference type="RefSeq" id="WP_189247661.1">
    <property type="nucleotide sequence ID" value="NZ_BMQJ01000008.1"/>
</dbReference>
<evidence type="ECO:0000313" key="3">
    <source>
        <dbReference type="Proteomes" id="UP000611554"/>
    </source>
</evidence>
<keyword evidence="3" id="KW-1185">Reference proteome</keyword>
<dbReference type="CDD" id="cd06260">
    <property type="entry name" value="DUF820-like"/>
    <property type="match status" value="1"/>
</dbReference>
<evidence type="ECO:0000313" key="2">
    <source>
        <dbReference type="EMBL" id="GGQ02943.1"/>
    </source>
</evidence>
<sequence>MTSFTDGPLSHRMTHEGDLEQLYLQLVERFEKHRIETVNGRIVVREMSTIAHAEAVYRLTAELMPFVMGKGWQVYPRAQIFLRTRADRYAPDVIVVPPEPRLWDPCHVHADDTFLVAEVVSPSSSHDDHVTKPRNCALAGVPLYLVIDAFANRFRLLSRPSPQGYADEVTDALGKPLDLPAPWNLTIDTGKLVRR</sequence>
<feature type="domain" description="Putative restriction endonuclease" evidence="1">
    <location>
        <begin position="23"/>
        <end position="180"/>
    </location>
</feature>
<dbReference type="EMBL" id="BMQJ01000008">
    <property type="protein sequence ID" value="GGQ02943.1"/>
    <property type="molecule type" value="Genomic_DNA"/>
</dbReference>
<dbReference type="Proteomes" id="UP000611554">
    <property type="component" value="Unassembled WGS sequence"/>
</dbReference>
<gene>
    <name evidence="2" type="ORF">GCM10010140_36500</name>
</gene>
<dbReference type="PANTHER" id="PTHR35400">
    <property type="entry name" value="SLR1083 PROTEIN"/>
    <property type="match status" value="1"/>
</dbReference>
<dbReference type="InterPro" id="IPR012296">
    <property type="entry name" value="Nuclease_put_TT1808"/>
</dbReference>
<dbReference type="InterPro" id="IPR008538">
    <property type="entry name" value="Uma2"/>
</dbReference>
<name>A0ABQ2QXS3_9ACTN</name>
<evidence type="ECO:0000259" key="1">
    <source>
        <dbReference type="Pfam" id="PF05685"/>
    </source>
</evidence>
<protein>
    <recommendedName>
        <fullName evidence="1">Putative restriction endonuclease domain-containing protein</fullName>
    </recommendedName>
</protein>
<dbReference type="Pfam" id="PF05685">
    <property type="entry name" value="Uma2"/>
    <property type="match status" value="1"/>
</dbReference>
<reference evidence="3" key="1">
    <citation type="journal article" date="2019" name="Int. J. Syst. Evol. Microbiol.">
        <title>The Global Catalogue of Microorganisms (GCM) 10K type strain sequencing project: providing services to taxonomists for standard genome sequencing and annotation.</title>
        <authorList>
            <consortium name="The Broad Institute Genomics Platform"/>
            <consortium name="The Broad Institute Genome Sequencing Center for Infectious Disease"/>
            <person name="Wu L."/>
            <person name="Ma J."/>
        </authorList>
    </citation>
    <scope>NUCLEOTIDE SEQUENCE [LARGE SCALE GENOMIC DNA]</scope>
    <source>
        <strain evidence="3">JCM 3115</strain>
    </source>
</reference>
<organism evidence="2 3">
    <name type="scientific">Streptosporangium pseudovulgare</name>
    <dbReference type="NCBI Taxonomy" id="35765"/>
    <lineage>
        <taxon>Bacteria</taxon>
        <taxon>Bacillati</taxon>
        <taxon>Actinomycetota</taxon>
        <taxon>Actinomycetes</taxon>
        <taxon>Streptosporangiales</taxon>
        <taxon>Streptosporangiaceae</taxon>
        <taxon>Streptosporangium</taxon>
    </lineage>
</organism>
<proteinExistence type="predicted"/>
<dbReference type="Gene3D" id="3.90.1570.10">
    <property type="entry name" value="tt1808, chain A"/>
    <property type="match status" value="1"/>
</dbReference>
<comment type="caution">
    <text evidence="2">The sequence shown here is derived from an EMBL/GenBank/DDBJ whole genome shotgun (WGS) entry which is preliminary data.</text>
</comment>
<dbReference type="SUPFAM" id="SSF52980">
    <property type="entry name" value="Restriction endonuclease-like"/>
    <property type="match status" value="1"/>
</dbReference>
<dbReference type="InterPro" id="IPR011335">
    <property type="entry name" value="Restrct_endonuc-II-like"/>
</dbReference>
<dbReference type="PANTHER" id="PTHR35400:SF3">
    <property type="entry name" value="SLL1072 PROTEIN"/>
    <property type="match status" value="1"/>
</dbReference>
<accession>A0ABQ2QXS3</accession>